<keyword evidence="2" id="KW-1133">Transmembrane helix</keyword>
<reference evidence="4" key="1">
    <citation type="submission" date="2023-07" db="EMBL/GenBank/DDBJ databases">
        <title>Description of three actinobacteria isolated from air of manufacturing shop in a pharmaceutical factory.</title>
        <authorList>
            <person name="Zhang D.-F."/>
        </authorList>
    </citation>
    <scope>NUCLEOTIDE SEQUENCE [LARGE SCALE GENOMIC DNA]</scope>
    <source>
        <strain evidence="4">CCTCC AB 2011122</strain>
    </source>
</reference>
<dbReference type="Proteomes" id="UP001260072">
    <property type="component" value="Unassembled WGS sequence"/>
</dbReference>
<dbReference type="RefSeq" id="WP_310520503.1">
    <property type="nucleotide sequence ID" value="NZ_BAABBS010000002.1"/>
</dbReference>
<comment type="caution">
    <text evidence="3">The sequence shown here is derived from an EMBL/GenBank/DDBJ whole genome shotgun (WGS) entry which is preliminary data.</text>
</comment>
<name>A0ABU1FJI1_9MICO</name>
<gene>
    <name evidence="3" type="ORF">RH861_07565</name>
</gene>
<keyword evidence="2" id="KW-0472">Membrane</keyword>
<proteinExistence type="predicted"/>
<accession>A0ABU1FJI1</accession>
<feature type="region of interest" description="Disordered" evidence="1">
    <location>
        <begin position="1"/>
        <end position="20"/>
    </location>
</feature>
<keyword evidence="2" id="KW-0812">Transmembrane</keyword>
<evidence type="ECO:0000256" key="2">
    <source>
        <dbReference type="SAM" id="Phobius"/>
    </source>
</evidence>
<protein>
    <recommendedName>
        <fullName evidence="5">TadE family protein</fullName>
    </recommendedName>
</protein>
<evidence type="ECO:0000313" key="4">
    <source>
        <dbReference type="Proteomes" id="UP001260072"/>
    </source>
</evidence>
<evidence type="ECO:0000256" key="1">
    <source>
        <dbReference type="SAM" id="MobiDB-lite"/>
    </source>
</evidence>
<evidence type="ECO:0000313" key="3">
    <source>
        <dbReference type="EMBL" id="MDR5691921.1"/>
    </source>
</evidence>
<keyword evidence="4" id="KW-1185">Reference proteome</keyword>
<dbReference type="EMBL" id="JAVKGS010000002">
    <property type="protein sequence ID" value="MDR5691921.1"/>
    <property type="molecule type" value="Genomic_DNA"/>
</dbReference>
<organism evidence="3 4">
    <name type="scientific">Agromyces indicus</name>
    <dbReference type="NCBI Taxonomy" id="758919"/>
    <lineage>
        <taxon>Bacteria</taxon>
        <taxon>Bacillati</taxon>
        <taxon>Actinomycetota</taxon>
        <taxon>Actinomycetes</taxon>
        <taxon>Micrococcales</taxon>
        <taxon>Microbacteriaceae</taxon>
        <taxon>Agromyces</taxon>
    </lineage>
</organism>
<evidence type="ECO:0008006" key="5">
    <source>
        <dbReference type="Google" id="ProtNLM"/>
    </source>
</evidence>
<sequence length="171" mass="17367">MPLSRRSADPDGPVSPGSGFNALRRRLRPRFAADDGSASLEFLTVGMILLVPLVYLVLALASIQAAALGVEGAARQAARIAVLQTDDGGSASSVERTVRVVLADYGIDAAAATIAVDCSAACDEPGTRITVRVSAAVALPLVPQALAASSIGTVQLDGIATHTVSRFTGPS</sequence>
<feature type="transmembrane region" description="Helical" evidence="2">
    <location>
        <begin position="47"/>
        <end position="70"/>
    </location>
</feature>